<dbReference type="GO" id="GO:0005737">
    <property type="term" value="C:cytoplasm"/>
    <property type="evidence" value="ECO:0007669"/>
    <property type="project" value="UniProtKB-SubCell"/>
</dbReference>
<evidence type="ECO:0000256" key="9">
    <source>
        <dbReference type="ARBA" id="ARBA00061210"/>
    </source>
</evidence>
<keyword evidence="5 13" id="KW-0808">Transferase</keyword>
<gene>
    <name evidence="13" type="primary">queA</name>
    <name evidence="14" type="ORF">RO21_06605</name>
</gene>
<evidence type="ECO:0000256" key="5">
    <source>
        <dbReference type="ARBA" id="ARBA00022679"/>
    </source>
</evidence>
<evidence type="ECO:0000256" key="2">
    <source>
        <dbReference type="ARBA" id="ARBA00004691"/>
    </source>
</evidence>
<protein>
    <recommendedName>
        <fullName evidence="11 13">S-adenosylmethionine:tRNA ribosyltransferase-isomerase</fullName>
        <ecNumber evidence="10 13">2.4.99.17</ecNumber>
    </recommendedName>
    <alternativeName>
        <fullName evidence="12 13">Queuosine biosynthesis protein QueA</fullName>
    </alternativeName>
</protein>
<dbReference type="HAMAP" id="MF_00113">
    <property type="entry name" value="QueA"/>
    <property type="match status" value="1"/>
</dbReference>
<keyword evidence="7 13" id="KW-0671">Queuosine biosynthesis</keyword>
<reference evidence="14 15" key="1">
    <citation type="submission" date="2014-12" db="EMBL/GenBank/DDBJ databases">
        <title>Reclassification of Actinobacillus muris as Muribacter muris.</title>
        <authorList>
            <person name="Christensen H."/>
            <person name="Nicklas W."/>
            <person name="Bisgaard M."/>
        </authorList>
    </citation>
    <scope>NUCLEOTIDE SEQUENCE [LARGE SCALE GENOMIC DNA]</scope>
    <source>
        <strain evidence="14 15">Ackerman80-443D</strain>
    </source>
</reference>
<evidence type="ECO:0000256" key="12">
    <source>
        <dbReference type="ARBA" id="ARBA00076160"/>
    </source>
</evidence>
<proteinExistence type="inferred from homology"/>
<dbReference type="AlphaFoldDB" id="A0A0J5P7B9"/>
<keyword evidence="6 13" id="KW-0949">S-adenosyl-L-methionine</keyword>
<dbReference type="Proteomes" id="UP000036270">
    <property type="component" value="Unassembled WGS sequence"/>
</dbReference>
<comment type="caution">
    <text evidence="14">The sequence shown here is derived from an EMBL/GenBank/DDBJ whole genome shotgun (WGS) entry which is preliminary data.</text>
</comment>
<organism evidence="14 15">
    <name type="scientific">Muribacter muris</name>
    <dbReference type="NCBI Taxonomy" id="67855"/>
    <lineage>
        <taxon>Bacteria</taxon>
        <taxon>Pseudomonadati</taxon>
        <taxon>Pseudomonadota</taxon>
        <taxon>Gammaproteobacteria</taxon>
        <taxon>Pasteurellales</taxon>
        <taxon>Pasteurellaceae</taxon>
        <taxon>Muribacter</taxon>
    </lineage>
</organism>
<evidence type="ECO:0000313" key="14">
    <source>
        <dbReference type="EMBL" id="KMK51374.1"/>
    </source>
</evidence>
<dbReference type="PANTHER" id="PTHR30307:SF0">
    <property type="entry name" value="S-ADENOSYLMETHIONINE:TRNA RIBOSYLTRANSFERASE-ISOMERASE"/>
    <property type="match status" value="1"/>
</dbReference>
<comment type="subcellular location">
    <subcellularLocation>
        <location evidence="1 13">Cytoplasm</location>
    </subcellularLocation>
</comment>
<dbReference type="Gene3D" id="2.40.10.240">
    <property type="entry name" value="QueA-like"/>
    <property type="match status" value="1"/>
</dbReference>
<dbReference type="FunFam" id="3.40.1780.10:FF:000001">
    <property type="entry name" value="S-adenosylmethionine:tRNA ribosyltransferase-isomerase"/>
    <property type="match status" value="1"/>
</dbReference>
<evidence type="ECO:0000256" key="4">
    <source>
        <dbReference type="ARBA" id="ARBA00022490"/>
    </source>
</evidence>
<dbReference type="SUPFAM" id="SSF111337">
    <property type="entry name" value="QueA-like"/>
    <property type="match status" value="1"/>
</dbReference>
<dbReference type="NCBIfam" id="TIGR00113">
    <property type="entry name" value="queA"/>
    <property type="match status" value="1"/>
</dbReference>
<dbReference type="STRING" id="67855.RO21_06605"/>
<dbReference type="PATRIC" id="fig|67855.3.peg.1322"/>
<comment type="pathway">
    <text evidence="2 13">tRNA modification; tRNA-queuosine biosynthesis.</text>
</comment>
<evidence type="ECO:0000256" key="3">
    <source>
        <dbReference type="ARBA" id="ARBA00011245"/>
    </source>
</evidence>
<evidence type="ECO:0000256" key="13">
    <source>
        <dbReference type="HAMAP-Rule" id="MF_00113"/>
    </source>
</evidence>
<evidence type="ECO:0000313" key="15">
    <source>
        <dbReference type="Proteomes" id="UP000036270"/>
    </source>
</evidence>
<evidence type="ECO:0000256" key="7">
    <source>
        <dbReference type="ARBA" id="ARBA00022785"/>
    </source>
</evidence>
<comment type="catalytic activity">
    <reaction evidence="8 13">
        <text>7-aminomethyl-7-carbaguanosine(34) in tRNA + S-adenosyl-L-methionine = epoxyqueuosine(34) in tRNA + adenine + L-methionine + 2 H(+)</text>
        <dbReference type="Rhea" id="RHEA:32155"/>
        <dbReference type="Rhea" id="RHEA-COMP:10342"/>
        <dbReference type="Rhea" id="RHEA-COMP:18582"/>
        <dbReference type="ChEBI" id="CHEBI:15378"/>
        <dbReference type="ChEBI" id="CHEBI:16708"/>
        <dbReference type="ChEBI" id="CHEBI:57844"/>
        <dbReference type="ChEBI" id="CHEBI:59789"/>
        <dbReference type="ChEBI" id="CHEBI:82833"/>
        <dbReference type="ChEBI" id="CHEBI:194443"/>
        <dbReference type="EC" id="2.4.99.17"/>
    </reaction>
</comment>
<comment type="similarity">
    <text evidence="9 13">Belongs to the QueA family.</text>
</comment>
<evidence type="ECO:0000256" key="1">
    <source>
        <dbReference type="ARBA" id="ARBA00004496"/>
    </source>
</evidence>
<evidence type="ECO:0000256" key="6">
    <source>
        <dbReference type="ARBA" id="ARBA00022691"/>
    </source>
</evidence>
<dbReference type="EC" id="2.4.99.17" evidence="10 13"/>
<dbReference type="NCBIfam" id="NF001140">
    <property type="entry name" value="PRK00147.1"/>
    <property type="match status" value="1"/>
</dbReference>
<keyword evidence="4 13" id="KW-0963">Cytoplasm</keyword>
<comment type="subunit">
    <text evidence="3 13">Monomer.</text>
</comment>
<comment type="function">
    <text evidence="13">Transfers and isomerizes the ribose moiety from AdoMet to the 7-aminomethyl group of 7-deazaguanine (preQ1-tRNA) to give epoxyqueuosine (oQ-tRNA).</text>
</comment>
<dbReference type="FunFam" id="2.40.10.240:FF:000001">
    <property type="entry name" value="S-adenosylmethionine:tRNA ribosyltransferase-isomerase"/>
    <property type="match status" value="1"/>
</dbReference>
<dbReference type="Gene3D" id="3.40.1780.10">
    <property type="entry name" value="QueA-like"/>
    <property type="match status" value="1"/>
</dbReference>
<dbReference type="InterPro" id="IPR042118">
    <property type="entry name" value="QueA_dom1"/>
</dbReference>
<dbReference type="RefSeq" id="WP_047977011.1">
    <property type="nucleotide sequence ID" value="NZ_JWIZ01000037.1"/>
</dbReference>
<dbReference type="PANTHER" id="PTHR30307">
    <property type="entry name" value="S-ADENOSYLMETHIONINE:TRNA RIBOSYLTRANSFERASE-ISOMERASE"/>
    <property type="match status" value="1"/>
</dbReference>
<name>A0A0J5P7B9_9PAST</name>
<dbReference type="InterPro" id="IPR036100">
    <property type="entry name" value="QueA_sf"/>
</dbReference>
<evidence type="ECO:0000256" key="8">
    <source>
        <dbReference type="ARBA" id="ARBA00052751"/>
    </source>
</evidence>
<dbReference type="InterPro" id="IPR042119">
    <property type="entry name" value="QueA_dom2"/>
</dbReference>
<accession>A0A0J5P7B9</accession>
<sequence>MRVADFHFDLPDERIARYPTPERTASRLLYLNGETGEFHDQQFPDLLSHLNAGDLLIFNNTRVIPARLYGRKTSGGKLEVLVERILDDNRCLAHIRSSKSPKVDAEIILGEDKLGEGNGLKAVMLARHDALFELKFEGEMPLIDQLQQAGHMPLPPYIDRPDEEADQERYQTVYNQIPGAVAAPTAGLHFDTELLAQLNAKGIKTAFVTLHVGAGTFQPVRVETIEDHKMHAEYAEVSQAVVDQILTTKAAGKRVICVGTTSVRSIESAAQQAEKQGKLIAPFYSDTSIFLYPGKTFRVVDALITNFHLPESTLIMLVSAFAGYRHCMQAYRHAVDHHYRFFSYGDAMFITKNPHATDDMPSA</sequence>
<dbReference type="GO" id="GO:0051075">
    <property type="term" value="F:S-adenosylmethionine:tRNA ribosyltransferase-isomerase activity"/>
    <property type="evidence" value="ECO:0007669"/>
    <property type="project" value="UniProtKB-EC"/>
</dbReference>
<dbReference type="GO" id="GO:0008616">
    <property type="term" value="P:tRNA queuosine(34) biosynthetic process"/>
    <property type="evidence" value="ECO:0007669"/>
    <property type="project" value="UniProtKB-UniRule"/>
</dbReference>
<keyword evidence="15" id="KW-1185">Reference proteome</keyword>
<evidence type="ECO:0000256" key="11">
    <source>
        <dbReference type="ARBA" id="ARBA00069325"/>
    </source>
</evidence>
<dbReference type="EMBL" id="JWIZ01000037">
    <property type="protein sequence ID" value="KMK51374.1"/>
    <property type="molecule type" value="Genomic_DNA"/>
</dbReference>
<dbReference type="UniPathway" id="UPA00392"/>
<dbReference type="Pfam" id="PF02547">
    <property type="entry name" value="Queuosine_synth"/>
    <property type="match status" value="1"/>
</dbReference>
<evidence type="ECO:0000256" key="10">
    <source>
        <dbReference type="ARBA" id="ARBA00066503"/>
    </source>
</evidence>
<dbReference type="InterPro" id="IPR003699">
    <property type="entry name" value="QueA"/>
</dbReference>